<name>A0ABV7VKC7_9PROT</name>
<evidence type="ECO:0000313" key="1">
    <source>
        <dbReference type="EMBL" id="MFC3677423.1"/>
    </source>
</evidence>
<proteinExistence type="predicted"/>
<sequence length="76" mass="8200">MTREIELRIHRLSLVGKTPAEARAFIRAMERALTAQLAAAPVQPDATLAVPRHQADLQVAAQPRAAAAALHKLVTK</sequence>
<evidence type="ECO:0000313" key="2">
    <source>
        <dbReference type="Proteomes" id="UP001595711"/>
    </source>
</evidence>
<dbReference type="RefSeq" id="WP_379728963.1">
    <property type="nucleotide sequence ID" value="NZ_JBHRYJ010000004.1"/>
</dbReference>
<gene>
    <name evidence="1" type="ORF">ACFOOQ_17855</name>
</gene>
<organism evidence="1 2">
    <name type="scientific">Ferrovibrio xuzhouensis</name>
    <dbReference type="NCBI Taxonomy" id="1576914"/>
    <lineage>
        <taxon>Bacteria</taxon>
        <taxon>Pseudomonadati</taxon>
        <taxon>Pseudomonadota</taxon>
        <taxon>Alphaproteobacteria</taxon>
        <taxon>Rhodospirillales</taxon>
        <taxon>Rhodospirillaceae</taxon>
        <taxon>Ferrovibrio</taxon>
    </lineage>
</organism>
<reference evidence="2" key="1">
    <citation type="journal article" date="2019" name="Int. J. Syst. Evol. Microbiol.">
        <title>The Global Catalogue of Microorganisms (GCM) 10K type strain sequencing project: providing services to taxonomists for standard genome sequencing and annotation.</title>
        <authorList>
            <consortium name="The Broad Institute Genomics Platform"/>
            <consortium name="The Broad Institute Genome Sequencing Center for Infectious Disease"/>
            <person name="Wu L."/>
            <person name="Ma J."/>
        </authorList>
    </citation>
    <scope>NUCLEOTIDE SEQUENCE [LARGE SCALE GENOMIC DNA]</scope>
    <source>
        <strain evidence="2">KCTC 42182</strain>
    </source>
</reference>
<accession>A0ABV7VKC7</accession>
<dbReference type="EMBL" id="JBHRYJ010000004">
    <property type="protein sequence ID" value="MFC3677423.1"/>
    <property type="molecule type" value="Genomic_DNA"/>
</dbReference>
<comment type="caution">
    <text evidence="1">The sequence shown here is derived from an EMBL/GenBank/DDBJ whole genome shotgun (WGS) entry which is preliminary data.</text>
</comment>
<dbReference type="Proteomes" id="UP001595711">
    <property type="component" value="Unassembled WGS sequence"/>
</dbReference>
<protein>
    <submittedName>
        <fullName evidence="1">Uncharacterized protein</fullName>
    </submittedName>
</protein>
<keyword evidence="2" id="KW-1185">Reference proteome</keyword>